<keyword evidence="8" id="KW-1185">Reference proteome</keyword>
<dbReference type="PROSITE" id="PS50109">
    <property type="entry name" value="HIS_KIN"/>
    <property type="match status" value="1"/>
</dbReference>
<feature type="transmembrane region" description="Helical" evidence="5">
    <location>
        <begin position="123"/>
        <end position="143"/>
    </location>
</feature>
<dbReference type="SUPFAM" id="SSF55874">
    <property type="entry name" value="ATPase domain of HSP90 chaperone/DNA topoisomerase II/histidine kinase"/>
    <property type="match status" value="1"/>
</dbReference>
<dbReference type="GO" id="GO:0042802">
    <property type="term" value="F:identical protein binding"/>
    <property type="evidence" value="ECO:0007669"/>
    <property type="project" value="TreeGrafter"/>
</dbReference>
<feature type="transmembrane region" description="Helical" evidence="5">
    <location>
        <begin position="84"/>
        <end position="103"/>
    </location>
</feature>
<dbReference type="InterPro" id="IPR036890">
    <property type="entry name" value="HATPase_C_sf"/>
</dbReference>
<feature type="transmembrane region" description="Helical" evidence="5">
    <location>
        <begin position="164"/>
        <end position="183"/>
    </location>
</feature>
<evidence type="ECO:0000256" key="5">
    <source>
        <dbReference type="SAM" id="Phobius"/>
    </source>
</evidence>
<keyword evidence="3" id="KW-0418">Kinase</keyword>
<feature type="transmembrane region" description="Helical" evidence="5">
    <location>
        <begin position="37"/>
        <end position="54"/>
    </location>
</feature>
<dbReference type="GO" id="GO:0000160">
    <property type="term" value="P:phosphorelay signal transduction system"/>
    <property type="evidence" value="ECO:0007669"/>
    <property type="project" value="UniProtKB-KW"/>
</dbReference>
<evidence type="ECO:0000256" key="3">
    <source>
        <dbReference type="ARBA" id="ARBA00022777"/>
    </source>
</evidence>
<gene>
    <name evidence="7" type="ORF">BHU72_01415</name>
</gene>
<dbReference type="Pfam" id="PF02518">
    <property type="entry name" value="HATPase_c"/>
    <property type="match status" value="1"/>
</dbReference>
<keyword evidence="5" id="KW-1133">Transmembrane helix</keyword>
<dbReference type="PANTHER" id="PTHR40448">
    <property type="entry name" value="TWO-COMPONENT SENSOR HISTIDINE KINASE"/>
    <property type="match status" value="1"/>
</dbReference>
<comment type="catalytic activity">
    <reaction evidence="1">
        <text>ATP + protein L-histidine = ADP + protein N-phospho-L-histidine.</text>
        <dbReference type="EC" id="2.7.13.3"/>
    </reaction>
</comment>
<dbReference type="InterPro" id="IPR005467">
    <property type="entry name" value="His_kinase_dom"/>
</dbReference>
<dbReference type="SMART" id="SM00387">
    <property type="entry name" value="HATPase_c"/>
    <property type="match status" value="1"/>
</dbReference>
<dbReference type="EC" id="2.7.13.3" evidence="2"/>
<evidence type="ECO:0000313" key="8">
    <source>
        <dbReference type="Proteomes" id="UP000095255"/>
    </source>
</evidence>
<sequence>MITIESFLFQSVPEAIVFTAFALAMAGYMIRDHLMKVLLAGFVSACIAVSLWFLEVPFYVRFLLQIPLLWIVHYFVFRYRFSRVMITITISMGVIIIAETISIEAVTLVTYLTFDDLINSNLLRIIVPSGGYTVLILSTYILNRKRWSLFRGNSFSQEVRNKKVDLYIFALIAQLLIVVMFNLSLVNGFYQQSVLLFNIMTLTIVTLTLLLLFFVQYLISSAEKAGELEAHKDYLKSVEELFVTIRGQRHDFINHIQVLNSYMKLKKYDLLDEYISNLTTDVREISKVLVPDNPTLSALLQTKSVLFERDEILFMLDLKGDLSKIPLDKLDQVKVLGNLLDNAKEAILQNQVQVNKRKISLVIIEQANEIQFKVSNLEPILSKESIARMFEIGYTTKENHTGIGLAIVNQIVTKYRGCIKVCSSHEEGTVFEITIPKEGAEFTDEGNLQRDSGTYCETLQ</sequence>
<proteinExistence type="predicted"/>
<keyword evidence="5" id="KW-0812">Transmembrane</keyword>
<evidence type="ECO:0000256" key="2">
    <source>
        <dbReference type="ARBA" id="ARBA00012438"/>
    </source>
</evidence>
<dbReference type="GO" id="GO:0004673">
    <property type="term" value="F:protein histidine kinase activity"/>
    <property type="evidence" value="ECO:0007669"/>
    <property type="project" value="UniProtKB-EC"/>
</dbReference>
<dbReference type="RefSeq" id="WP_069700822.1">
    <property type="nucleotide sequence ID" value="NZ_MJAT01000001.1"/>
</dbReference>
<keyword evidence="5" id="KW-0472">Membrane</keyword>
<dbReference type="InterPro" id="IPR003594">
    <property type="entry name" value="HATPase_dom"/>
</dbReference>
<reference evidence="7 8" key="1">
    <citation type="submission" date="2016-09" db="EMBL/GenBank/DDBJ databases">
        <title>Desulfuribacillus arsenicus sp. nov., an obligately anaerobic, dissimilatory arsenic- and antimonate-reducing bacterium isolated from anoxic sediments.</title>
        <authorList>
            <person name="Abin C.A."/>
            <person name="Hollibaugh J.T."/>
        </authorList>
    </citation>
    <scope>NUCLEOTIDE SEQUENCE [LARGE SCALE GENOMIC DNA]</scope>
    <source>
        <strain evidence="7 8">MLFW-2</strain>
    </source>
</reference>
<protein>
    <recommendedName>
        <fullName evidence="2">histidine kinase</fullName>
        <ecNumber evidence="2">2.7.13.3</ecNumber>
    </recommendedName>
</protein>
<evidence type="ECO:0000259" key="6">
    <source>
        <dbReference type="PROSITE" id="PS50109"/>
    </source>
</evidence>
<dbReference type="Proteomes" id="UP000095255">
    <property type="component" value="Unassembled WGS sequence"/>
</dbReference>
<keyword evidence="4" id="KW-0902">Two-component regulatory system</keyword>
<organism evidence="7 8">
    <name type="scientific">Desulfuribacillus stibiiarsenatis</name>
    <dbReference type="NCBI Taxonomy" id="1390249"/>
    <lineage>
        <taxon>Bacteria</taxon>
        <taxon>Bacillati</taxon>
        <taxon>Bacillota</taxon>
        <taxon>Desulfuribacillia</taxon>
        <taxon>Desulfuribacillales</taxon>
        <taxon>Desulfuribacillaceae</taxon>
        <taxon>Desulfuribacillus</taxon>
    </lineage>
</organism>
<evidence type="ECO:0000313" key="7">
    <source>
        <dbReference type="EMBL" id="OEH86944.1"/>
    </source>
</evidence>
<dbReference type="PANTHER" id="PTHR40448:SF1">
    <property type="entry name" value="TWO-COMPONENT SENSOR HISTIDINE KINASE"/>
    <property type="match status" value="1"/>
</dbReference>
<dbReference type="InterPro" id="IPR004358">
    <property type="entry name" value="Sig_transdc_His_kin-like_C"/>
</dbReference>
<feature type="domain" description="Histidine kinase" evidence="6">
    <location>
        <begin position="269"/>
        <end position="439"/>
    </location>
</feature>
<dbReference type="PRINTS" id="PR00344">
    <property type="entry name" value="BCTRLSENSOR"/>
</dbReference>
<accession>A0A1E5LA49</accession>
<dbReference type="Gene3D" id="1.10.287.130">
    <property type="match status" value="1"/>
</dbReference>
<evidence type="ECO:0000256" key="1">
    <source>
        <dbReference type="ARBA" id="ARBA00000085"/>
    </source>
</evidence>
<feature type="transmembrane region" description="Helical" evidence="5">
    <location>
        <begin position="60"/>
        <end position="77"/>
    </location>
</feature>
<dbReference type="OrthoDB" id="1634477at2"/>
<comment type="caution">
    <text evidence="7">The sequence shown here is derived from an EMBL/GenBank/DDBJ whole genome shotgun (WGS) entry which is preliminary data.</text>
</comment>
<dbReference type="Pfam" id="PF14689">
    <property type="entry name" value="SPOB_a"/>
    <property type="match status" value="1"/>
</dbReference>
<dbReference type="STRING" id="1390249.BHU72_01415"/>
<dbReference type="EMBL" id="MJAT01000001">
    <property type="protein sequence ID" value="OEH86944.1"/>
    <property type="molecule type" value="Genomic_DNA"/>
</dbReference>
<feature type="transmembrane region" description="Helical" evidence="5">
    <location>
        <begin position="12"/>
        <end position="30"/>
    </location>
</feature>
<feature type="transmembrane region" description="Helical" evidence="5">
    <location>
        <begin position="195"/>
        <end position="219"/>
    </location>
</feature>
<evidence type="ECO:0000256" key="4">
    <source>
        <dbReference type="ARBA" id="ARBA00023012"/>
    </source>
</evidence>
<dbReference type="InterPro" id="IPR039506">
    <property type="entry name" value="SPOB_a"/>
</dbReference>
<keyword evidence="3" id="KW-0808">Transferase</keyword>
<dbReference type="Gene3D" id="3.30.565.10">
    <property type="entry name" value="Histidine kinase-like ATPase, C-terminal domain"/>
    <property type="match status" value="1"/>
</dbReference>
<name>A0A1E5LA49_9FIRM</name>
<dbReference type="AlphaFoldDB" id="A0A1E5LA49"/>